<evidence type="ECO:0000256" key="1">
    <source>
        <dbReference type="ARBA" id="ARBA00022729"/>
    </source>
</evidence>
<keyword evidence="6" id="KW-0946">Virion</keyword>
<dbReference type="GO" id="GO:1990063">
    <property type="term" value="C:Bam protein complex"/>
    <property type="evidence" value="ECO:0007669"/>
    <property type="project" value="TreeGrafter"/>
</dbReference>
<dbReference type="PANTHER" id="PTHR37482">
    <property type="entry name" value="OUTER MEMBRANE PROTEIN ASSEMBLY FACTOR BAME"/>
    <property type="match status" value="1"/>
</dbReference>
<proteinExistence type="predicted"/>
<dbReference type="Gene3D" id="3.30.1450.10">
    <property type="match status" value="1"/>
</dbReference>
<keyword evidence="2" id="KW-0472">Membrane</keyword>
<evidence type="ECO:0000256" key="3">
    <source>
        <dbReference type="ARBA" id="ARBA00023237"/>
    </source>
</evidence>
<dbReference type="GO" id="GO:0030674">
    <property type="term" value="F:protein-macromolecule adaptor activity"/>
    <property type="evidence" value="ECO:0007669"/>
    <property type="project" value="TreeGrafter"/>
</dbReference>
<evidence type="ECO:0000256" key="2">
    <source>
        <dbReference type="ARBA" id="ARBA00023136"/>
    </source>
</evidence>
<name>A0A1L7AEJ8_9PROT</name>
<reference evidence="6 7" key="1">
    <citation type="submission" date="2016-05" db="EMBL/GenBank/DDBJ databases">
        <title>Complete Genome and Methylome Analysis of Psychrotrophic Bacterial Isolates from Antarctic Lake Untersee.</title>
        <authorList>
            <person name="Fomenkov A."/>
            <person name="Akimov V.N."/>
            <person name="Vasilyeva L.V."/>
            <person name="Andersen D."/>
            <person name="Vincze T."/>
            <person name="Roberts R.J."/>
        </authorList>
    </citation>
    <scope>NUCLEOTIDE SEQUENCE [LARGE SCALE GENOMIC DNA]</scope>
    <source>
        <strain evidence="6 7">U14-5</strain>
    </source>
</reference>
<organism evidence="6 7">
    <name type="scientific">Roseomonas gilardii</name>
    <dbReference type="NCBI Taxonomy" id="257708"/>
    <lineage>
        <taxon>Bacteria</taxon>
        <taxon>Pseudomonadati</taxon>
        <taxon>Pseudomonadota</taxon>
        <taxon>Alphaproteobacteria</taxon>
        <taxon>Acetobacterales</taxon>
        <taxon>Roseomonadaceae</taxon>
        <taxon>Roseomonas</taxon>
    </lineage>
</organism>
<evidence type="ECO:0000313" key="6">
    <source>
        <dbReference type="EMBL" id="APT57173.1"/>
    </source>
</evidence>
<keyword evidence="3" id="KW-0998">Cell outer membrane</keyword>
<dbReference type="GO" id="GO:0043165">
    <property type="term" value="P:Gram-negative-bacterium-type cell outer membrane assembly"/>
    <property type="evidence" value="ECO:0007669"/>
    <property type="project" value="TreeGrafter"/>
</dbReference>
<dbReference type="PANTHER" id="PTHR37482:SF1">
    <property type="entry name" value="OUTER MEMBRANE PROTEIN ASSEMBLY FACTOR BAME"/>
    <property type="match status" value="1"/>
</dbReference>
<feature type="region of interest" description="Disordered" evidence="4">
    <location>
        <begin position="165"/>
        <end position="187"/>
    </location>
</feature>
<dbReference type="AlphaFoldDB" id="A0A1L7AEJ8"/>
<evidence type="ECO:0000259" key="5">
    <source>
        <dbReference type="Pfam" id="PF04355"/>
    </source>
</evidence>
<dbReference type="GO" id="GO:0051205">
    <property type="term" value="P:protein insertion into membrane"/>
    <property type="evidence" value="ECO:0007669"/>
    <property type="project" value="TreeGrafter"/>
</dbReference>
<dbReference type="STRING" id="257708.RGI145_08760"/>
<sequence>MARAPSPVNRRPSGRSRLLPAGRAGLALAMAALLAVPLGGCSVFGAPREIRGNRVDPEQLAQITPGVQTRQDVTALLGSPSATGTFDPNEWYYISEVTHIRPAQMPGVSDQRIVAITFDQGGVVRNIRELTDKDRNNVSFVSRETPSPGTERSVLQQLFGNIGRFNGAGSSAGSATNEQGPGGGPGR</sequence>
<feature type="compositionally biased region" description="Polar residues" evidence="4">
    <location>
        <begin position="168"/>
        <end position="179"/>
    </location>
</feature>
<protein>
    <submittedName>
        <fullName evidence="6">Cell envelope protein SmpA</fullName>
    </submittedName>
</protein>
<evidence type="ECO:0000313" key="7">
    <source>
        <dbReference type="Proteomes" id="UP000185494"/>
    </source>
</evidence>
<dbReference type="InterPro" id="IPR026592">
    <property type="entry name" value="BamE"/>
</dbReference>
<dbReference type="Proteomes" id="UP000185494">
    <property type="component" value="Chromosome 1"/>
</dbReference>
<dbReference type="Pfam" id="PF04355">
    <property type="entry name" value="BamE"/>
    <property type="match status" value="1"/>
</dbReference>
<dbReference type="eggNOG" id="COG2913">
    <property type="taxonomic scope" value="Bacteria"/>
</dbReference>
<dbReference type="InterPro" id="IPR007450">
    <property type="entry name" value="BamE_dom"/>
</dbReference>
<keyword evidence="1" id="KW-0732">Signal</keyword>
<keyword evidence="6" id="KW-0261">Viral envelope protein</keyword>
<evidence type="ECO:0000256" key="4">
    <source>
        <dbReference type="SAM" id="MobiDB-lite"/>
    </source>
</evidence>
<dbReference type="KEGG" id="rgi:RGI145_08760"/>
<feature type="domain" description="Outer membrane protein assembly factor BamE" evidence="5">
    <location>
        <begin position="52"/>
        <end position="127"/>
    </location>
</feature>
<gene>
    <name evidence="6" type="ORF">RGI145_08760</name>
</gene>
<dbReference type="InterPro" id="IPR037873">
    <property type="entry name" value="BamE-like"/>
</dbReference>
<accession>A0A1L7AEJ8</accession>
<dbReference type="EMBL" id="CP015583">
    <property type="protein sequence ID" value="APT57173.1"/>
    <property type="molecule type" value="Genomic_DNA"/>
</dbReference>